<comment type="caution">
    <text evidence="1">The sequence shown here is derived from an EMBL/GenBank/DDBJ whole genome shotgun (WGS) entry which is preliminary data.</text>
</comment>
<name>A0A1Q9DUP8_SYMMI</name>
<protein>
    <submittedName>
        <fullName evidence="1">Uncharacterized protein</fullName>
    </submittedName>
</protein>
<dbReference type="AlphaFoldDB" id="A0A1Q9DUP8"/>
<dbReference type="EMBL" id="LSRX01000381">
    <property type="protein sequence ID" value="OLP98913.1"/>
    <property type="molecule type" value="Genomic_DNA"/>
</dbReference>
<accession>A0A1Q9DUP8</accession>
<keyword evidence="2" id="KW-1185">Reference proteome</keyword>
<evidence type="ECO:0000313" key="2">
    <source>
        <dbReference type="Proteomes" id="UP000186817"/>
    </source>
</evidence>
<reference evidence="1 2" key="1">
    <citation type="submission" date="2016-02" db="EMBL/GenBank/DDBJ databases">
        <title>Genome analysis of coral dinoflagellate symbionts highlights evolutionary adaptations to a symbiotic lifestyle.</title>
        <authorList>
            <person name="Aranda M."/>
            <person name="Li Y."/>
            <person name="Liew Y.J."/>
            <person name="Baumgarten S."/>
            <person name="Simakov O."/>
            <person name="Wilson M."/>
            <person name="Piel J."/>
            <person name="Ashoor H."/>
            <person name="Bougouffa S."/>
            <person name="Bajic V.B."/>
            <person name="Ryu T."/>
            <person name="Ravasi T."/>
            <person name="Bayer T."/>
            <person name="Micklem G."/>
            <person name="Kim H."/>
            <person name="Bhak J."/>
            <person name="Lajeunesse T.C."/>
            <person name="Voolstra C.R."/>
        </authorList>
    </citation>
    <scope>NUCLEOTIDE SEQUENCE [LARGE SCALE GENOMIC DNA]</scope>
    <source>
        <strain evidence="1 2">CCMP2467</strain>
    </source>
</reference>
<dbReference type="OrthoDB" id="412518at2759"/>
<dbReference type="Proteomes" id="UP000186817">
    <property type="component" value="Unassembled WGS sequence"/>
</dbReference>
<evidence type="ECO:0000313" key="1">
    <source>
        <dbReference type="EMBL" id="OLP98913.1"/>
    </source>
</evidence>
<organism evidence="1 2">
    <name type="scientific">Symbiodinium microadriaticum</name>
    <name type="common">Dinoflagellate</name>
    <name type="synonym">Zooxanthella microadriatica</name>
    <dbReference type="NCBI Taxonomy" id="2951"/>
    <lineage>
        <taxon>Eukaryota</taxon>
        <taxon>Sar</taxon>
        <taxon>Alveolata</taxon>
        <taxon>Dinophyceae</taxon>
        <taxon>Suessiales</taxon>
        <taxon>Symbiodiniaceae</taxon>
        <taxon>Symbiodinium</taxon>
    </lineage>
</organism>
<sequence>MGSVGADHDAFTLHLCADIFRDLMKEQQRLHADRQLFIRRLGGVKVSRAEVPRHLNWSLSSWAHSELFFSFSTAQDAIEQACRSFVANLKSSDIQEQQIRAEQLVQQKAYGPFRDFALSETRRHCERLSAPKRPGALCSVSCRSWSNDVVFCPAEKKDDRKCPQLSTQDIRFNEGNSVSQIDFVLIRQKAYDQLAMEDCYRQDSDKVASYTRQVDADLAEQEPSWSGLRSSMEKALQAEFPMQKSVCPRRNTGLWEYRKTLRSLPVVLLVIAVLHRQLKQRLVWRTWAAIARQSSEARTAKQRKFAQRQALIDEQLSQAEAKSAKDGSHSLYKVIRTFKKGKPSDRVQLRDEQGRFLTAKEERQALEAYSRDLFGTGEDFQLDGVNGELGISSSEVMEQLRSIKLGKAVSQFGFVPGRGTEEAICKVTGD</sequence>
<gene>
    <name evidence="1" type="ORF">AK812_SmicGene18607</name>
</gene>
<proteinExistence type="predicted"/>